<name>A0ABW0QQ73_9GAMM</name>
<feature type="domain" description="ParB-like N-terminal" evidence="1">
    <location>
        <begin position="16"/>
        <end position="121"/>
    </location>
</feature>
<keyword evidence="3" id="KW-1185">Reference proteome</keyword>
<comment type="caution">
    <text evidence="2">The sequence shown here is derived from an EMBL/GenBank/DDBJ whole genome shotgun (WGS) entry which is preliminary data.</text>
</comment>
<dbReference type="SUPFAM" id="SSF110849">
    <property type="entry name" value="ParB/Sulfiredoxin"/>
    <property type="match status" value="1"/>
</dbReference>
<dbReference type="InterPro" id="IPR003115">
    <property type="entry name" value="ParB_N"/>
</dbReference>
<reference evidence="3" key="1">
    <citation type="journal article" date="2019" name="Int. J. Syst. Evol. Microbiol.">
        <title>The Global Catalogue of Microorganisms (GCM) 10K type strain sequencing project: providing services to taxonomists for standard genome sequencing and annotation.</title>
        <authorList>
            <consortium name="The Broad Institute Genomics Platform"/>
            <consortium name="The Broad Institute Genome Sequencing Center for Infectious Disease"/>
            <person name="Wu L."/>
            <person name="Ma J."/>
        </authorList>
    </citation>
    <scope>NUCLEOTIDE SEQUENCE [LARGE SCALE GENOMIC DNA]</scope>
    <source>
        <strain evidence="3">CGMCC 1.16619</strain>
    </source>
</reference>
<evidence type="ECO:0000313" key="2">
    <source>
        <dbReference type="EMBL" id="MFC5525732.1"/>
    </source>
</evidence>
<dbReference type="RefSeq" id="WP_377319099.1">
    <property type="nucleotide sequence ID" value="NZ_JBHSNF010000001.1"/>
</dbReference>
<evidence type="ECO:0000259" key="1">
    <source>
        <dbReference type="SMART" id="SM00470"/>
    </source>
</evidence>
<sequence length="283" mass="31544">MDVERALQRLQAAEVQHLPLKALKTDEALQPREARMVPFREQTKVERRSEEHTGTMRLALEAARNIELEPVLVADVGGVTYVVDGHHRLKAYRLAQRETIPARVLPMAQTEAVLVSKLVNCAERALEMHKEQRLDAAWQYLAAVTHRGAKGLPTCESFRTVAGRFGIGKDTVRTMLRKLPKVNLKGWNTEALDPGTGFPRWRYVREGGGGWYDMKEKMSMEQLTRHAAEKAAKKIGAVLEKLTTTEAALALEILANEAKLAACNADTLAFLADIADPDPNPDY</sequence>
<dbReference type="InterPro" id="IPR036086">
    <property type="entry name" value="ParB/Sulfiredoxin_sf"/>
</dbReference>
<gene>
    <name evidence="2" type="ORF">ACFPPA_08240</name>
</gene>
<dbReference type="SMART" id="SM00470">
    <property type="entry name" value="ParB"/>
    <property type="match status" value="1"/>
</dbReference>
<dbReference type="Gene3D" id="3.90.1530.10">
    <property type="entry name" value="Conserved hypothetical protein from pyrococcus furiosus pfu- 392566-001, ParB domain"/>
    <property type="match status" value="1"/>
</dbReference>
<evidence type="ECO:0000313" key="3">
    <source>
        <dbReference type="Proteomes" id="UP001596114"/>
    </source>
</evidence>
<organism evidence="2 3">
    <name type="scientific">Rhodanobacter ginsengisoli</name>
    <dbReference type="NCBI Taxonomy" id="418646"/>
    <lineage>
        <taxon>Bacteria</taxon>
        <taxon>Pseudomonadati</taxon>
        <taxon>Pseudomonadota</taxon>
        <taxon>Gammaproteobacteria</taxon>
        <taxon>Lysobacterales</taxon>
        <taxon>Rhodanobacteraceae</taxon>
        <taxon>Rhodanobacter</taxon>
    </lineage>
</organism>
<protein>
    <submittedName>
        <fullName evidence="2">ParB N-terminal domain-containing protein</fullName>
    </submittedName>
</protein>
<dbReference type="CDD" id="cd16387">
    <property type="entry name" value="ParB_N_Srx"/>
    <property type="match status" value="1"/>
</dbReference>
<dbReference type="Pfam" id="PF02195">
    <property type="entry name" value="ParB_N"/>
    <property type="match status" value="1"/>
</dbReference>
<dbReference type="Proteomes" id="UP001596114">
    <property type="component" value="Unassembled WGS sequence"/>
</dbReference>
<proteinExistence type="predicted"/>
<accession>A0ABW0QQ73</accession>
<dbReference type="EMBL" id="JBHSNF010000001">
    <property type="protein sequence ID" value="MFC5525732.1"/>
    <property type="molecule type" value="Genomic_DNA"/>
</dbReference>